<keyword evidence="3" id="KW-1185">Reference proteome</keyword>
<dbReference type="AlphaFoldDB" id="A0AA35RPL9"/>
<evidence type="ECO:0000313" key="3">
    <source>
        <dbReference type="Proteomes" id="UP001174909"/>
    </source>
</evidence>
<dbReference type="Proteomes" id="UP001174909">
    <property type="component" value="Unassembled WGS sequence"/>
</dbReference>
<reference evidence="2" key="1">
    <citation type="submission" date="2023-03" db="EMBL/GenBank/DDBJ databases">
        <authorList>
            <person name="Steffen K."/>
            <person name="Cardenas P."/>
        </authorList>
    </citation>
    <scope>NUCLEOTIDE SEQUENCE</scope>
</reference>
<proteinExistence type="predicted"/>
<gene>
    <name evidence="2" type="ORF">GBAR_LOCUS8815</name>
</gene>
<organism evidence="2 3">
    <name type="scientific">Geodia barretti</name>
    <name type="common">Barrett's horny sponge</name>
    <dbReference type="NCBI Taxonomy" id="519541"/>
    <lineage>
        <taxon>Eukaryota</taxon>
        <taxon>Metazoa</taxon>
        <taxon>Porifera</taxon>
        <taxon>Demospongiae</taxon>
        <taxon>Heteroscleromorpha</taxon>
        <taxon>Tetractinellida</taxon>
        <taxon>Astrophorina</taxon>
        <taxon>Geodiidae</taxon>
        <taxon>Geodia</taxon>
    </lineage>
</organism>
<name>A0AA35RPL9_GEOBA</name>
<evidence type="ECO:0000256" key="1">
    <source>
        <dbReference type="SAM" id="MobiDB-lite"/>
    </source>
</evidence>
<feature type="region of interest" description="Disordered" evidence="1">
    <location>
        <begin position="51"/>
        <end position="71"/>
    </location>
</feature>
<accession>A0AA35RPL9</accession>
<evidence type="ECO:0000313" key="2">
    <source>
        <dbReference type="EMBL" id="CAI8014046.1"/>
    </source>
</evidence>
<protein>
    <submittedName>
        <fullName evidence="2">Uncharacterized protein</fullName>
    </submittedName>
</protein>
<sequence length="143" mass="15397">MEESGMAIAEFPPCEEFAVSIIKLALTNLGGQISHRSLAISSPFARTNEGGVADESQVGGANSGNHDDERASGGIKGQMNILDQVLHADCKPLLEFCLHLKRLMLNVSCRNQARAEIQGSHRLVGACCYCPKKKKCSIQDKPS</sequence>
<dbReference type="EMBL" id="CASHTH010001322">
    <property type="protein sequence ID" value="CAI8014046.1"/>
    <property type="molecule type" value="Genomic_DNA"/>
</dbReference>
<comment type="caution">
    <text evidence="2">The sequence shown here is derived from an EMBL/GenBank/DDBJ whole genome shotgun (WGS) entry which is preliminary data.</text>
</comment>